<name>A0AAW0TI50_SCYPA</name>
<dbReference type="AlphaFoldDB" id="A0AAW0TI50"/>
<dbReference type="EMBL" id="JARAKH010000030">
    <property type="protein sequence ID" value="KAK8387388.1"/>
    <property type="molecule type" value="Genomic_DNA"/>
</dbReference>
<evidence type="ECO:0000313" key="2">
    <source>
        <dbReference type="Proteomes" id="UP001487740"/>
    </source>
</evidence>
<proteinExistence type="predicted"/>
<accession>A0AAW0TI50</accession>
<evidence type="ECO:0000313" key="1">
    <source>
        <dbReference type="EMBL" id="KAK8387388.1"/>
    </source>
</evidence>
<dbReference type="Proteomes" id="UP001487740">
    <property type="component" value="Unassembled WGS sequence"/>
</dbReference>
<sequence>MHRSRVIGASRGPLVSVTSGAASDVQNSFSAAKRATAKVSGPYQFSFLFCRVIGASRESLVTS</sequence>
<gene>
    <name evidence="1" type="ORF">O3P69_018167</name>
</gene>
<protein>
    <submittedName>
        <fullName evidence="1">Uncharacterized protein</fullName>
    </submittedName>
</protein>
<comment type="caution">
    <text evidence="1">The sequence shown here is derived from an EMBL/GenBank/DDBJ whole genome shotgun (WGS) entry which is preliminary data.</text>
</comment>
<organism evidence="1 2">
    <name type="scientific">Scylla paramamosain</name>
    <name type="common">Mud crab</name>
    <dbReference type="NCBI Taxonomy" id="85552"/>
    <lineage>
        <taxon>Eukaryota</taxon>
        <taxon>Metazoa</taxon>
        <taxon>Ecdysozoa</taxon>
        <taxon>Arthropoda</taxon>
        <taxon>Crustacea</taxon>
        <taxon>Multicrustacea</taxon>
        <taxon>Malacostraca</taxon>
        <taxon>Eumalacostraca</taxon>
        <taxon>Eucarida</taxon>
        <taxon>Decapoda</taxon>
        <taxon>Pleocyemata</taxon>
        <taxon>Brachyura</taxon>
        <taxon>Eubrachyura</taxon>
        <taxon>Portunoidea</taxon>
        <taxon>Portunidae</taxon>
        <taxon>Portuninae</taxon>
        <taxon>Scylla</taxon>
    </lineage>
</organism>
<reference evidence="1 2" key="1">
    <citation type="submission" date="2023-03" db="EMBL/GenBank/DDBJ databases">
        <title>High-quality genome of Scylla paramamosain provides insights in environmental adaptation.</title>
        <authorList>
            <person name="Zhang L."/>
        </authorList>
    </citation>
    <scope>NUCLEOTIDE SEQUENCE [LARGE SCALE GENOMIC DNA]</scope>
    <source>
        <strain evidence="1">LZ_2023a</strain>
        <tissue evidence="1">Muscle</tissue>
    </source>
</reference>
<keyword evidence="2" id="KW-1185">Reference proteome</keyword>